<evidence type="ECO:0000313" key="2">
    <source>
        <dbReference type="Proteomes" id="UP000195437"/>
    </source>
</evidence>
<dbReference type="EMBL" id="CP021434">
    <property type="protein sequence ID" value="ARU62628.1"/>
    <property type="molecule type" value="Genomic_DNA"/>
</dbReference>
<protein>
    <submittedName>
        <fullName evidence="1">Uncharacterized protein</fullName>
    </submittedName>
</protein>
<dbReference type="OrthoDB" id="366288at2"/>
<accession>A0A1Y0IPX2</accession>
<sequence>MLPPRIDERTLQDLVTRMKEMVPYYTPEWRFSPSDPDAGAALFYMFAEMYLQNVERLNRVPMKNLIAFLNLTGLAQLPASPATGYVTFTVSEGTPHPVLIPPGTALLAEASDGGDAIPFETAAPLLVTPARLAETWLTSTEHDRILRLAPSPENPALLYDFAQGENLQSHCLYLGHRDLFTATQPAVIELDFYHSAARYLEKSYGEKLADPTALEWAYYGPQGWEPFDVVSAKGNRLLLTKNKVREIVLHELQGIENRWIRCMLKPNMLEQVASAQQPLLIDALHVKTNYLDANREGGIAPELLFFNDIQVDPAGCYPFGEHFAPFALFYVGSQEVFTKRDSVITMTFRLKAVPHRLLPEEEQKIEWKMVMKETDFDKPKVHETSVLHVIWEYWNGNSWVRLFHNQEYEEIFYRPSDAGVDKVMQFTCPSDMADTMVSGHQARWIRARVLQVENLYSNNPVYLSPKMENLRLQYSYFPDAGFPVERCLTENNMEVLDRTAQVLQGQTLFAPFAGLEGTDPAFYMGFDQAPRKGPIQMYFSMIGMPVTASSELPLIEWEYLRQGPSGPEWTPLKTIDETLGFTRSGTVQFAGPSDFVKSGRFTRELYWIRAINRDGQFERKKQGDSPRPHLAGIHLNTAKVIQQESIRREVPKKVHVSDTEVHFHLESPPVFSEEVWVDETGHLNELDLNALLEQDATATEVIRDSGGNILQLWVRYAAVGHFDQSEPLDRHYLLDRSSGVLRFGDGVHGKALPSNGPEPVMVHYKKIAGKRGNVEAGRITQLQQSIAFVQEVFNPEPAGGGSNIEPLRATLQRGPQTVRHRDRAITAQDYEWLARQAYHDIAKVKCLPGYNAKMERENGCITLAVLGSGGENGRPFFPQLKRKVEEYLAERSANTIAMSSRVTVIEPVYLEISIFAQLAVTSMDQIVPAELTAVQKLNGFLDPYTGNYDGKGWEIGQQIHSSVFYGLLKAVPGVNHVKKLSLTVHKVEDRTRTELTLEEAIRIQHGIVMNGKHQIEVDLL</sequence>
<keyword evidence="2" id="KW-1185">Reference proteome</keyword>
<reference evidence="2" key="1">
    <citation type="submission" date="2017-05" db="EMBL/GenBank/DDBJ databases">
        <authorList>
            <person name="Sung H."/>
        </authorList>
    </citation>
    <scope>NUCLEOTIDE SEQUENCE [LARGE SCALE GENOMIC DNA]</scope>
    <source>
        <strain evidence="2">AR23208</strain>
    </source>
</reference>
<proteinExistence type="predicted"/>
<gene>
    <name evidence="1" type="ORF">CBW65_17860</name>
</gene>
<name>A0A1Y0IPX2_9BACL</name>
<evidence type="ECO:0000313" key="1">
    <source>
        <dbReference type="EMBL" id="ARU62628.1"/>
    </source>
</evidence>
<organism evidence="1 2">
    <name type="scientific">Tumebacillus avium</name>
    <dbReference type="NCBI Taxonomy" id="1903704"/>
    <lineage>
        <taxon>Bacteria</taxon>
        <taxon>Bacillati</taxon>
        <taxon>Bacillota</taxon>
        <taxon>Bacilli</taxon>
        <taxon>Bacillales</taxon>
        <taxon>Alicyclobacillaceae</taxon>
        <taxon>Tumebacillus</taxon>
    </lineage>
</organism>
<dbReference type="Proteomes" id="UP000195437">
    <property type="component" value="Chromosome"/>
</dbReference>
<dbReference type="AlphaFoldDB" id="A0A1Y0IPX2"/>
<dbReference type="KEGG" id="tum:CBW65_17860"/>
<dbReference type="RefSeq" id="WP_087457987.1">
    <property type="nucleotide sequence ID" value="NZ_CP021434.1"/>
</dbReference>